<dbReference type="PANTHER" id="PTHR13618">
    <property type="entry name" value="LEUCINE ZIPPER CONTAINING TRANSCRIPTION FACTOR LZF1"/>
    <property type="match status" value="1"/>
</dbReference>
<evidence type="ECO:0000313" key="4">
    <source>
        <dbReference type="WBParaSite" id="EEL_0000107801-mRNA-1"/>
    </source>
</evidence>
<dbReference type="Proteomes" id="UP000050640">
    <property type="component" value="Unplaced"/>
</dbReference>
<keyword evidence="3" id="KW-1185">Reference proteome</keyword>
<accession>A0A0R3RHX6</accession>
<organism evidence="3 4">
    <name type="scientific">Elaeophora elaphi</name>
    <dbReference type="NCBI Taxonomy" id="1147741"/>
    <lineage>
        <taxon>Eukaryota</taxon>
        <taxon>Metazoa</taxon>
        <taxon>Ecdysozoa</taxon>
        <taxon>Nematoda</taxon>
        <taxon>Chromadorea</taxon>
        <taxon>Rhabditida</taxon>
        <taxon>Spirurina</taxon>
        <taxon>Spiruromorpha</taxon>
        <taxon>Filarioidea</taxon>
        <taxon>Onchocercidae</taxon>
        <taxon>Elaeophora</taxon>
    </lineage>
</organism>
<evidence type="ECO:0000256" key="2">
    <source>
        <dbReference type="SAM" id="MobiDB-lite"/>
    </source>
</evidence>
<dbReference type="AlphaFoldDB" id="A0A0R3RHX6"/>
<dbReference type="WBParaSite" id="EEL_0000107801-mRNA-1">
    <property type="protein sequence ID" value="EEL_0000107801-mRNA-1"/>
    <property type="gene ID" value="EEL_0000107801"/>
</dbReference>
<sequence length="313" mass="35121">MMSEVDVATKSVHRLSDQNDNDDDDDGINRSSPESKEERALQIQRVLLAEQDWFQNLEVIETFTKLENILREICKRMNLSAKVDSSVKLEAENPTAEKFSLVQRTGAEVLKCLVTLLGESIIQTEVVIKYPKMPGGIYRGTAQPDVQWKLQQMQDADNYYIQALSMLVHGLKWIKEIPADDIGKISSIVITTVAKITSLIGHARSTLYMPEKRTLLELCNSPITRCFSPPLPPDLVFSYYISANRLVCAAYQVTPKTTGSGSQGLIVTLAECLLPQLVDVLVSTDRALNVAQQFSYNMCMLRERINTYSHICS</sequence>
<dbReference type="PANTHER" id="PTHR13618:SF1">
    <property type="entry name" value="PROTEIN ROGDI HOMOLOG"/>
    <property type="match status" value="1"/>
</dbReference>
<evidence type="ECO:0000256" key="1">
    <source>
        <dbReference type="ARBA" id="ARBA00005535"/>
    </source>
</evidence>
<feature type="region of interest" description="Disordered" evidence="2">
    <location>
        <begin position="1"/>
        <end position="37"/>
    </location>
</feature>
<protein>
    <submittedName>
        <fullName evidence="4">Protein rogdi</fullName>
    </submittedName>
</protein>
<dbReference type="InterPro" id="IPR028241">
    <property type="entry name" value="RAVE2/Rogdi"/>
</dbReference>
<proteinExistence type="inferred from homology"/>
<name>A0A0R3RHX6_9BILA</name>
<reference evidence="4" key="1">
    <citation type="submission" date="2017-02" db="UniProtKB">
        <authorList>
            <consortium name="WormBaseParasite"/>
        </authorList>
    </citation>
    <scope>IDENTIFICATION</scope>
</reference>
<evidence type="ECO:0000313" key="3">
    <source>
        <dbReference type="Proteomes" id="UP000050640"/>
    </source>
</evidence>
<dbReference type="STRING" id="1147741.A0A0R3RHX6"/>
<dbReference type="Pfam" id="PF10259">
    <property type="entry name" value="Rogdi_lz"/>
    <property type="match status" value="1"/>
</dbReference>
<comment type="similarity">
    <text evidence="1">Belongs to the rogdi family.</text>
</comment>
<dbReference type="GO" id="GO:0043291">
    <property type="term" value="C:RAVE complex"/>
    <property type="evidence" value="ECO:0007669"/>
    <property type="project" value="TreeGrafter"/>
</dbReference>